<evidence type="ECO:0000313" key="2">
    <source>
        <dbReference type="EMBL" id="ARF11841.1"/>
    </source>
</evidence>
<organism evidence="2">
    <name type="scientific">Klosneuvirus KNV1</name>
    <dbReference type="NCBI Taxonomy" id="1977640"/>
    <lineage>
        <taxon>Viruses</taxon>
        <taxon>Varidnaviria</taxon>
        <taxon>Bamfordvirae</taxon>
        <taxon>Nucleocytoviricota</taxon>
        <taxon>Megaviricetes</taxon>
        <taxon>Imitervirales</taxon>
        <taxon>Mimiviridae</taxon>
        <taxon>Klosneuvirinae</taxon>
        <taxon>Klosneuvirus</taxon>
    </lineage>
</organism>
<sequence length="444" mass="51929">MALYLYIAMYNFDLSKSDDSDDEKVNDERKKNTVRGLSGLNNQGNTCYMNSILQCLASLDIFRSWIFDEKYYTRLQSNVTDKLAIEKRKKEHLGENDNIVIQQKDVDNTCEESVINRLHELFKTMWKQNAKVTPKSFKQTIGDICSTFRGYQQQDSQELLNLILDRVHEETKAEVKVMFRNVPDNVTNYLTYKQECFAILNNPLTPVEEKEKCLEEFKSFEKNNMDSVIISNAYVYWKKYIKNAHSIITDLFTGMFLSKITCKNCNKVSGSFEAFTILQLPVTEDKDDLKLEDLINSFVKEEELNGSNQYFCEECQKKVDAVKKVYIWEPPNILVVQLKRYNNNSLKTNHKNNSTVVFPIQNLDLNGYLSDLHNVNQTKYDLCAISEQRGMLNYGHYVAYCKNGINNKWYEFDDDDVVHIPNSDLEKELITKNAYILFYTRKHN</sequence>
<evidence type="ECO:0000259" key="1">
    <source>
        <dbReference type="PROSITE" id="PS50235"/>
    </source>
</evidence>
<accession>A0A1V0SJK5</accession>
<feature type="domain" description="USP" evidence="1">
    <location>
        <begin position="38"/>
        <end position="442"/>
    </location>
</feature>
<dbReference type="EMBL" id="KY684109">
    <property type="protein sequence ID" value="ARF11841.1"/>
    <property type="molecule type" value="Genomic_DNA"/>
</dbReference>
<dbReference type="GO" id="GO:0016579">
    <property type="term" value="P:protein deubiquitination"/>
    <property type="evidence" value="ECO:0007669"/>
    <property type="project" value="InterPro"/>
</dbReference>
<dbReference type="PROSITE" id="PS50235">
    <property type="entry name" value="USP_3"/>
    <property type="match status" value="1"/>
</dbReference>
<dbReference type="PANTHER" id="PTHR21646:SF46">
    <property type="entry name" value="UBIQUITIN CARBOXYL-TERMINAL HYDROLASE"/>
    <property type="match status" value="1"/>
</dbReference>
<dbReference type="InterPro" id="IPR028889">
    <property type="entry name" value="USP"/>
</dbReference>
<dbReference type="PROSITE" id="PS00972">
    <property type="entry name" value="USP_1"/>
    <property type="match status" value="1"/>
</dbReference>
<keyword evidence="2" id="KW-0378">Hydrolase</keyword>
<dbReference type="InterPro" id="IPR001394">
    <property type="entry name" value="Peptidase_C19_UCH"/>
</dbReference>
<dbReference type="InterPro" id="IPR050185">
    <property type="entry name" value="Ub_carboxyl-term_hydrolase"/>
</dbReference>
<dbReference type="InterPro" id="IPR018200">
    <property type="entry name" value="USP_CS"/>
</dbReference>
<dbReference type="SUPFAM" id="SSF54001">
    <property type="entry name" value="Cysteine proteinases"/>
    <property type="match status" value="1"/>
</dbReference>
<dbReference type="Pfam" id="PF00443">
    <property type="entry name" value="UCH"/>
    <property type="match status" value="1"/>
</dbReference>
<dbReference type="PANTHER" id="PTHR21646">
    <property type="entry name" value="UBIQUITIN CARBOXYL-TERMINAL HYDROLASE"/>
    <property type="match status" value="1"/>
</dbReference>
<proteinExistence type="predicted"/>
<dbReference type="Gene3D" id="3.90.70.10">
    <property type="entry name" value="Cysteine proteinases"/>
    <property type="match status" value="1"/>
</dbReference>
<dbReference type="CDD" id="cd02674">
    <property type="entry name" value="Peptidase_C19R"/>
    <property type="match status" value="1"/>
</dbReference>
<dbReference type="GO" id="GO:0004843">
    <property type="term" value="F:cysteine-type deubiquitinase activity"/>
    <property type="evidence" value="ECO:0007669"/>
    <property type="project" value="InterPro"/>
</dbReference>
<dbReference type="InterPro" id="IPR038765">
    <property type="entry name" value="Papain-like_cys_pep_sf"/>
</dbReference>
<name>A0A1V0SJK5_9VIRU</name>
<reference evidence="2" key="1">
    <citation type="journal article" date="2017" name="Science">
        <title>Giant viruses with an expanded complement of translation system components.</title>
        <authorList>
            <person name="Schulz F."/>
            <person name="Yutin N."/>
            <person name="Ivanova N.N."/>
            <person name="Ortega D.R."/>
            <person name="Lee T.K."/>
            <person name="Vierheilig J."/>
            <person name="Daims H."/>
            <person name="Horn M."/>
            <person name="Wagner M."/>
            <person name="Jensen G.J."/>
            <person name="Kyrpides N.C."/>
            <person name="Koonin E.V."/>
            <person name="Woyke T."/>
        </authorList>
    </citation>
    <scope>NUCLEOTIDE SEQUENCE</scope>
    <source>
        <strain evidence="2">KNV1</strain>
    </source>
</reference>
<protein>
    <submittedName>
        <fullName evidence="2">Ubiquitin carboxyl-terminal hydrolase</fullName>
    </submittedName>
</protein>
<gene>
    <name evidence="2" type="ORF">Klosneuvirus_2_277</name>
</gene>